<evidence type="ECO:0000313" key="1">
    <source>
        <dbReference type="EMBL" id="KAJ9668141.1"/>
    </source>
</evidence>
<name>A0ABQ9P2D6_9PEZI</name>
<sequence>MSEPTVEQSVKTPIPYYVSKSILLAPLPTVEDIEKAWDTGNLNPHARICLTYRVNSFFVVKFGCYPIIFQEGENMLFIQQNSNVRVPKVYAMFSHRGAEPRSELSKELRPWETRPTRDDLPTYHYLIMEYIEGGDLETSWSLLSEDDQNRITRKVGEQLQMLRAIPPPSLGYYGRVHHQGWEPYFPLLYDSEATNSLRGPCNSYNDFLSAFQAIVTRKAADQGEGPVYTDDYLARRLPDMFIRDGADDFVITLIDWAHADWLPEWFVA</sequence>
<gene>
    <name evidence="1" type="ORF">H2201_001570</name>
</gene>
<dbReference type="PANTHER" id="PTHR21310:SF48">
    <property type="entry name" value="AMINOGLYCOSIDE PHOSPHOTRANSFERASE DOMAIN-CONTAINING PROTEIN"/>
    <property type="match status" value="1"/>
</dbReference>
<reference evidence="1" key="1">
    <citation type="submission" date="2022-10" db="EMBL/GenBank/DDBJ databases">
        <title>Culturing micro-colonial fungi from biological soil crusts in the Mojave desert and describing Neophaeococcomyces mojavensis, and introducing the new genera and species Taxawa tesnikishii.</title>
        <authorList>
            <person name="Kurbessoian T."/>
            <person name="Stajich J.E."/>
        </authorList>
    </citation>
    <scope>NUCLEOTIDE SEQUENCE</scope>
    <source>
        <strain evidence="1">TK_1</strain>
    </source>
</reference>
<protein>
    <recommendedName>
        <fullName evidence="3">Aminoglycoside phosphotransferase domain-containing protein</fullName>
    </recommendedName>
</protein>
<dbReference type="InterPro" id="IPR051678">
    <property type="entry name" value="AGP_Transferase"/>
</dbReference>
<accession>A0ABQ9P2D6</accession>
<dbReference type="Proteomes" id="UP001172684">
    <property type="component" value="Unassembled WGS sequence"/>
</dbReference>
<keyword evidence="2" id="KW-1185">Reference proteome</keyword>
<evidence type="ECO:0000313" key="2">
    <source>
        <dbReference type="Proteomes" id="UP001172684"/>
    </source>
</evidence>
<dbReference type="InterPro" id="IPR011009">
    <property type="entry name" value="Kinase-like_dom_sf"/>
</dbReference>
<dbReference type="EMBL" id="JAPDRL010000008">
    <property type="protein sequence ID" value="KAJ9668141.1"/>
    <property type="molecule type" value="Genomic_DNA"/>
</dbReference>
<evidence type="ECO:0008006" key="3">
    <source>
        <dbReference type="Google" id="ProtNLM"/>
    </source>
</evidence>
<comment type="caution">
    <text evidence="1">The sequence shown here is derived from an EMBL/GenBank/DDBJ whole genome shotgun (WGS) entry which is preliminary data.</text>
</comment>
<organism evidence="1 2">
    <name type="scientific">Coniosporium apollinis</name>
    <dbReference type="NCBI Taxonomy" id="61459"/>
    <lineage>
        <taxon>Eukaryota</taxon>
        <taxon>Fungi</taxon>
        <taxon>Dikarya</taxon>
        <taxon>Ascomycota</taxon>
        <taxon>Pezizomycotina</taxon>
        <taxon>Dothideomycetes</taxon>
        <taxon>Dothideomycetes incertae sedis</taxon>
        <taxon>Coniosporium</taxon>
    </lineage>
</organism>
<proteinExistence type="predicted"/>
<dbReference type="SUPFAM" id="SSF56112">
    <property type="entry name" value="Protein kinase-like (PK-like)"/>
    <property type="match status" value="1"/>
</dbReference>
<dbReference type="PANTHER" id="PTHR21310">
    <property type="entry name" value="AMINOGLYCOSIDE PHOSPHOTRANSFERASE-RELATED-RELATED"/>
    <property type="match status" value="1"/>
</dbReference>